<gene>
    <name evidence="3" type="ORF">F0U60_08620</name>
</gene>
<dbReference type="PRINTS" id="PR00359">
    <property type="entry name" value="BP450"/>
</dbReference>
<dbReference type="Gene3D" id="1.10.630.10">
    <property type="entry name" value="Cytochrome P450"/>
    <property type="match status" value="1"/>
</dbReference>
<dbReference type="PANTHER" id="PTHR46696">
    <property type="entry name" value="P450, PUTATIVE (EUROFUNG)-RELATED"/>
    <property type="match status" value="1"/>
</dbReference>
<dbReference type="SUPFAM" id="SSF48264">
    <property type="entry name" value="Cytochrome P450"/>
    <property type="match status" value="1"/>
</dbReference>
<keyword evidence="2" id="KW-0503">Monooxygenase</keyword>
<dbReference type="RefSeq" id="WP_395816416.1">
    <property type="nucleotide sequence ID" value="NZ_CP043494.1"/>
</dbReference>
<sequence length="399" mass="44365">MNNRPHIYAPEIWNNPHPFYSTLRRDAPVSQVEPGGMWAVTRYEDVLYVLKHPQLFSSEGLRAAVQPAWLEQRNPVCDSLLMMDPPAHTRLRALISRTFSAQGVARLEPFIRSSAESIVADMLARRRVDFVESMALALPSRAMSALLGLDASLVPRFKRWADAVVSVGITPAEATQRRAELCADLDDLKHHLTQVLELRRREPGNDVVNDLLQARAQGGVVSDDELMSFLVILLIAGLETTYNLLGLCGLMLADHPELWARLKADRTLVPRFIEEVLRFHSPSQSTMRITTQETELGGVRLPKGAVLLVQFVSANRDESVFPNAHHFDLDRTGAPNLAFGQGIHFCVGAPLARLEARTAVEVLLERCDRLVREPGPVTWNVAVTTRGLAVLPLELLPVP</sequence>
<evidence type="ECO:0000256" key="1">
    <source>
        <dbReference type="ARBA" id="ARBA00010617"/>
    </source>
</evidence>
<dbReference type="Proteomes" id="UP001611383">
    <property type="component" value="Chromosome"/>
</dbReference>
<dbReference type="InterPro" id="IPR036396">
    <property type="entry name" value="Cyt_P450_sf"/>
</dbReference>
<comment type="similarity">
    <text evidence="1 2">Belongs to the cytochrome P450 family.</text>
</comment>
<keyword evidence="2" id="KW-0349">Heme</keyword>
<evidence type="ECO:0000256" key="2">
    <source>
        <dbReference type="RuleBase" id="RU000461"/>
    </source>
</evidence>
<proteinExistence type="inferred from homology"/>
<keyword evidence="2" id="KW-0479">Metal-binding</keyword>
<keyword evidence="2" id="KW-0408">Iron</keyword>
<name>A0ABY9WK17_9BACT</name>
<dbReference type="InterPro" id="IPR017972">
    <property type="entry name" value="Cyt_P450_CS"/>
</dbReference>
<accession>A0ABY9WK17</accession>
<organism evidence="3 4">
    <name type="scientific">Archangium minus</name>
    <dbReference type="NCBI Taxonomy" id="83450"/>
    <lineage>
        <taxon>Bacteria</taxon>
        <taxon>Pseudomonadati</taxon>
        <taxon>Myxococcota</taxon>
        <taxon>Myxococcia</taxon>
        <taxon>Myxococcales</taxon>
        <taxon>Cystobacterineae</taxon>
        <taxon>Archangiaceae</taxon>
        <taxon>Archangium</taxon>
    </lineage>
</organism>
<evidence type="ECO:0000313" key="3">
    <source>
        <dbReference type="EMBL" id="WNG44161.1"/>
    </source>
</evidence>
<dbReference type="PANTHER" id="PTHR46696:SF1">
    <property type="entry name" value="CYTOCHROME P450 YJIB-RELATED"/>
    <property type="match status" value="1"/>
</dbReference>
<dbReference type="EMBL" id="CP043494">
    <property type="protein sequence ID" value="WNG44161.1"/>
    <property type="molecule type" value="Genomic_DNA"/>
</dbReference>
<keyword evidence="4" id="KW-1185">Reference proteome</keyword>
<dbReference type="InterPro" id="IPR002397">
    <property type="entry name" value="Cyt_P450_B"/>
</dbReference>
<protein>
    <submittedName>
        <fullName evidence="3">Cytochrome P450</fullName>
    </submittedName>
</protein>
<dbReference type="PRINTS" id="PR00385">
    <property type="entry name" value="P450"/>
</dbReference>
<evidence type="ECO:0000313" key="4">
    <source>
        <dbReference type="Proteomes" id="UP001611383"/>
    </source>
</evidence>
<dbReference type="CDD" id="cd11078">
    <property type="entry name" value="CYP130-like"/>
    <property type="match status" value="1"/>
</dbReference>
<dbReference type="InterPro" id="IPR001128">
    <property type="entry name" value="Cyt_P450"/>
</dbReference>
<dbReference type="Pfam" id="PF00067">
    <property type="entry name" value="p450"/>
    <property type="match status" value="1"/>
</dbReference>
<dbReference type="PROSITE" id="PS00086">
    <property type="entry name" value="CYTOCHROME_P450"/>
    <property type="match status" value="1"/>
</dbReference>
<reference evidence="3 4" key="1">
    <citation type="submission" date="2019-08" db="EMBL/GenBank/DDBJ databases">
        <title>Archangium and Cystobacter genomes.</title>
        <authorList>
            <person name="Chen I.-C.K."/>
            <person name="Wielgoss S."/>
        </authorList>
    </citation>
    <scope>NUCLEOTIDE SEQUENCE [LARGE SCALE GENOMIC DNA]</scope>
    <source>
        <strain evidence="3 4">Cbm 6</strain>
    </source>
</reference>
<keyword evidence="2" id="KW-0560">Oxidoreductase</keyword>